<keyword evidence="6" id="KW-0456">Lyase</keyword>
<dbReference type="GO" id="GO:0003941">
    <property type="term" value="F:L-serine ammonia-lyase activity"/>
    <property type="evidence" value="ECO:0007669"/>
    <property type="project" value="TreeGrafter"/>
</dbReference>
<dbReference type="EMBL" id="BSTX01000003">
    <property type="protein sequence ID" value="GLZ79423.1"/>
    <property type="molecule type" value="Genomic_DNA"/>
</dbReference>
<protein>
    <recommendedName>
        <fullName evidence="4">threonine ammonia-lyase</fullName>
        <ecNumber evidence="4">4.3.1.19</ecNumber>
    </recommendedName>
    <alternativeName>
        <fullName evidence="8">Threonine deaminase</fullName>
    </alternativeName>
</protein>
<evidence type="ECO:0000256" key="5">
    <source>
        <dbReference type="ARBA" id="ARBA00022898"/>
    </source>
</evidence>
<dbReference type="GO" id="GO:0030170">
    <property type="term" value="F:pyridoxal phosphate binding"/>
    <property type="evidence" value="ECO:0007669"/>
    <property type="project" value="TreeGrafter"/>
</dbReference>
<dbReference type="CDD" id="cd01562">
    <property type="entry name" value="Thr-dehyd"/>
    <property type="match status" value="1"/>
</dbReference>
<proteinExistence type="inferred from homology"/>
<dbReference type="SUPFAM" id="SSF53686">
    <property type="entry name" value="Tryptophan synthase beta subunit-like PLP-dependent enzymes"/>
    <property type="match status" value="1"/>
</dbReference>
<dbReference type="Pfam" id="PF00291">
    <property type="entry name" value="PALP"/>
    <property type="match status" value="1"/>
</dbReference>
<keyword evidence="11" id="KW-1185">Reference proteome</keyword>
<dbReference type="AlphaFoldDB" id="A0A9W6SNW3"/>
<dbReference type="GO" id="GO:0018114">
    <property type="term" value="F:threonine racemase activity"/>
    <property type="evidence" value="ECO:0007669"/>
    <property type="project" value="TreeGrafter"/>
</dbReference>
<evidence type="ECO:0000256" key="3">
    <source>
        <dbReference type="ARBA" id="ARBA00010869"/>
    </source>
</evidence>
<dbReference type="EC" id="4.3.1.19" evidence="4"/>
<evidence type="ECO:0000256" key="4">
    <source>
        <dbReference type="ARBA" id="ARBA00012096"/>
    </source>
</evidence>
<comment type="cofactor">
    <cofactor evidence="2">
        <name>pyridoxal 5'-phosphate</name>
        <dbReference type="ChEBI" id="CHEBI:597326"/>
    </cofactor>
</comment>
<evidence type="ECO:0000313" key="10">
    <source>
        <dbReference type="EMBL" id="GLZ79423.1"/>
    </source>
</evidence>
<dbReference type="Proteomes" id="UP001165079">
    <property type="component" value="Unassembled WGS sequence"/>
</dbReference>
<dbReference type="PANTHER" id="PTHR43050">
    <property type="entry name" value="SERINE / THREONINE RACEMASE FAMILY MEMBER"/>
    <property type="match status" value="1"/>
</dbReference>
<reference evidence="10" key="1">
    <citation type="submission" date="2023-03" db="EMBL/GenBank/DDBJ databases">
        <title>Actinorhabdospora filicis NBRC 111898.</title>
        <authorList>
            <person name="Ichikawa N."/>
            <person name="Sato H."/>
            <person name="Tonouchi N."/>
        </authorList>
    </citation>
    <scope>NUCLEOTIDE SEQUENCE</scope>
    <source>
        <strain evidence="10">NBRC 111898</strain>
    </source>
</reference>
<dbReference type="RefSeq" id="WP_285664576.1">
    <property type="nucleotide sequence ID" value="NZ_BSTX01000003.1"/>
</dbReference>
<sequence length="308" mass="31587">MLITIDDVAEAARNIDGLALRTPLLPAAWAGELWLKAENLQPIGAFKIRGAANAVARLPEATPGVATHSSGNHGRALGYAARAKGIACVVVVPEGAPPVKLAAIAATGAELVTVAPADRDAASAKLAAERGYALIPPFDHRDVIAGQGTIGPEILADLPDVDTVVVPVGGGGLASGVATAVKALKPGTRVIGVEPEWAADAKESLEAGRRIAWPVERTYRTLADGVRTCLSDLTYAHLAARLDAVVTVTEDELSAAVGELARRSCLVAEPSGALTTAAYLRYGAEWGRTAAVISGGNLEPALLADLVR</sequence>
<comment type="caution">
    <text evidence="10">The sequence shown here is derived from an EMBL/GenBank/DDBJ whole genome shotgun (WGS) entry which is preliminary data.</text>
</comment>
<evidence type="ECO:0000256" key="7">
    <source>
        <dbReference type="ARBA" id="ARBA00025527"/>
    </source>
</evidence>
<dbReference type="InterPro" id="IPR001926">
    <property type="entry name" value="TrpB-like_PALP"/>
</dbReference>
<dbReference type="GO" id="GO:0004794">
    <property type="term" value="F:threonine deaminase activity"/>
    <property type="evidence" value="ECO:0007669"/>
    <property type="project" value="UniProtKB-EC"/>
</dbReference>
<dbReference type="GO" id="GO:0030378">
    <property type="term" value="F:serine racemase activity"/>
    <property type="evidence" value="ECO:0007669"/>
    <property type="project" value="TreeGrafter"/>
</dbReference>
<comment type="similarity">
    <text evidence="3">Belongs to the serine/threonine dehydratase family.</text>
</comment>
<evidence type="ECO:0000256" key="2">
    <source>
        <dbReference type="ARBA" id="ARBA00001933"/>
    </source>
</evidence>
<evidence type="ECO:0000256" key="6">
    <source>
        <dbReference type="ARBA" id="ARBA00023239"/>
    </source>
</evidence>
<organism evidence="10 11">
    <name type="scientific">Actinorhabdospora filicis</name>
    <dbReference type="NCBI Taxonomy" id="1785913"/>
    <lineage>
        <taxon>Bacteria</taxon>
        <taxon>Bacillati</taxon>
        <taxon>Actinomycetota</taxon>
        <taxon>Actinomycetes</taxon>
        <taxon>Micromonosporales</taxon>
        <taxon>Micromonosporaceae</taxon>
        <taxon>Actinorhabdospora</taxon>
    </lineage>
</organism>
<dbReference type="GO" id="GO:0070179">
    <property type="term" value="P:D-serine biosynthetic process"/>
    <property type="evidence" value="ECO:0007669"/>
    <property type="project" value="TreeGrafter"/>
</dbReference>
<evidence type="ECO:0000259" key="9">
    <source>
        <dbReference type="Pfam" id="PF00291"/>
    </source>
</evidence>
<dbReference type="PANTHER" id="PTHR43050:SF1">
    <property type="entry name" value="SERINE RACEMASE"/>
    <property type="match status" value="1"/>
</dbReference>
<evidence type="ECO:0000313" key="11">
    <source>
        <dbReference type="Proteomes" id="UP001165079"/>
    </source>
</evidence>
<evidence type="ECO:0000256" key="1">
    <source>
        <dbReference type="ARBA" id="ARBA00001274"/>
    </source>
</evidence>
<feature type="domain" description="Tryptophan synthase beta chain-like PALP" evidence="9">
    <location>
        <begin position="20"/>
        <end position="289"/>
    </location>
</feature>
<keyword evidence="5" id="KW-0663">Pyridoxal phosphate</keyword>
<gene>
    <name evidence="10" type="primary">ilvA</name>
    <name evidence="10" type="ORF">Afil01_42300</name>
</gene>
<comment type="catalytic activity">
    <reaction evidence="1">
        <text>L-threonine = 2-oxobutanoate + NH4(+)</text>
        <dbReference type="Rhea" id="RHEA:22108"/>
        <dbReference type="ChEBI" id="CHEBI:16763"/>
        <dbReference type="ChEBI" id="CHEBI:28938"/>
        <dbReference type="ChEBI" id="CHEBI:57926"/>
        <dbReference type="EC" id="4.3.1.19"/>
    </reaction>
</comment>
<dbReference type="GO" id="GO:0005524">
    <property type="term" value="F:ATP binding"/>
    <property type="evidence" value="ECO:0007669"/>
    <property type="project" value="TreeGrafter"/>
</dbReference>
<comment type="function">
    <text evidence="7">Catalyzes the anaerobic formation of alpha-ketobutyrate and ammonia from threonine in a two-step reaction. The first step involved a dehydration of threonine and a production of enamine intermediates (aminocrotonate), which tautomerizes to its imine form (iminobutyrate). Both intermediates are unstable and short-lived. The second step is the nonenzymatic hydrolysis of the enamine/imine intermediates to form 2-ketobutyrate and free ammonia. In the low water environment of the cell, the second step is accelerated by RidA.</text>
</comment>
<dbReference type="InterPro" id="IPR036052">
    <property type="entry name" value="TrpB-like_PALP_sf"/>
</dbReference>
<dbReference type="FunFam" id="3.40.50.1100:FF:000005">
    <property type="entry name" value="Threonine dehydratase catabolic"/>
    <property type="match status" value="1"/>
</dbReference>
<name>A0A9W6SNW3_9ACTN</name>
<evidence type="ECO:0000256" key="8">
    <source>
        <dbReference type="ARBA" id="ARBA00031427"/>
    </source>
</evidence>
<dbReference type="GO" id="GO:0000287">
    <property type="term" value="F:magnesium ion binding"/>
    <property type="evidence" value="ECO:0007669"/>
    <property type="project" value="TreeGrafter"/>
</dbReference>
<dbReference type="Gene3D" id="3.40.50.1100">
    <property type="match status" value="2"/>
</dbReference>
<accession>A0A9W6SNW3</accession>